<dbReference type="InterPro" id="IPR002731">
    <property type="entry name" value="ATPase_BadF"/>
</dbReference>
<dbReference type="CDD" id="cd24082">
    <property type="entry name" value="ASKHA_NBD_GspK-like"/>
    <property type="match status" value="1"/>
</dbReference>
<dbReference type="PANTHER" id="PTHR43190">
    <property type="entry name" value="N-ACETYL-D-GLUCOSAMINE KINASE"/>
    <property type="match status" value="1"/>
</dbReference>
<gene>
    <name evidence="2" type="ORF">KZC51_08150</name>
</gene>
<name>A0ABT0FDI5_9MICO</name>
<accession>A0ABT0FDI5</accession>
<comment type="caution">
    <text evidence="2">The sequence shown here is derived from an EMBL/GenBank/DDBJ whole genome shotgun (WGS) entry which is preliminary data.</text>
</comment>
<dbReference type="EMBL" id="JAHWXN010000001">
    <property type="protein sequence ID" value="MCK2036108.1"/>
    <property type="molecule type" value="Genomic_DNA"/>
</dbReference>
<evidence type="ECO:0000313" key="2">
    <source>
        <dbReference type="EMBL" id="MCK2036108.1"/>
    </source>
</evidence>
<dbReference type="SUPFAM" id="SSF53067">
    <property type="entry name" value="Actin-like ATPase domain"/>
    <property type="match status" value="1"/>
</dbReference>
<protein>
    <submittedName>
        <fullName evidence="2">ATPase</fullName>
    </submittedName>
</protein>
<proteinExistence type="predicted"/>
<dbReference type="Proteomes" id="UP001300096">
    <property type="component" value="Unassembled WGS sequence"/>
</dbReference>
<reference evidence="2 3" key="1">
    <citation type="submission" date="2021-06" db="EMBL/GenBank/DDBJ databases">
        <title>Genome-based taxonomic framework of Microbacterium strains isolated from marine environment, the description of four new species and reclassification of four preexisting species.</title>
        <authorList>
            <person name="Lee S.D."/>
            <person name="Kim S.-M."/>
            <person name="Byeon Y.-S."/>
            <person name="Yang H.L."/>
            <person name="Kim I.S."/>
        </authorList>
    </citation>
    <scope>NUCLEOTIDE SEQUENCE [LARGE SCALE GENOMIC DNA]</scope>
    <source>
        <strain evidence="2 3">SSW1-49</strain>
    </source>
</reference>
<evidence type="ECO:0000313" key="3">
    <source>
        <dbReference type="Proteomes" id="UP001300096"/>
    </source>
</evidence>
<organism evidence="2 3">
    <name type="scientific">Microbacterium croceum</name>
    <dbReference type="NCBI Taxonomy" id="2851645"/>
    <lineage>
        <taxon>Bacteria</taxon>
        <taxon>Bacillati</taxon>
        <taxon>Actinomycetota</taxon>
        <taxon>Actinomycetes</taxon>
        <taxon>Micrococcales</taxon>
        <taxon>Microbacteriaceae</taxon>
        <taxon>Microbacterium</taxon>
    </lineage>
</organism>
<dbReference type="Pfam" id="PF01869">
    <property type="entry name" value="BcrAD_BadFG"/>
    <property type="match status" value="1"/>
</dbReference>
<dbReference type="Gene3D" id="3.30.420.40">
    <property type="match status" value="2"/>
</dbReference>
<dbReference type="InterPro" id="IPR052519">
    <property type="entry name" value="Euk-type_GlcNAc_Kinase"/>
</dbReference>
<dbReference type="InterPro" id="IPR043129">
    <property type="entry name" value="ATPase_NBD"/>
</dbReference>
<evidence type="ECO:0000259" key="1">
    <source>
        <dbReference type="Pfam" id="PF01869"/>
    </source>
</evidence>
<feature type="domain" description="ATPase BadF/BadG/BcrA/BcrD type" evidence="1">
    <location>
        <begin position="58"/>
        <end position="286"/>
    </location>
</feature>
<dbReference type="PANTHER" id="PTHR43190:SF3">
    <property type="entry name" value="N-ACETYL-D-GLUCOSAMINE KINASE"/>
    <property type="match status" value="1"/>
</dbReference>
<keyword evidence="3" id="KW-1185">Reference proteome</keyword>
<dbReference type="RefSeq" id="WP_247629496.1">
    <property type="nucleotide sequence ID" value="NZ_JAHWXN010000001.1"/>
</dbReference>
<sequence>MSSPHRVVAIDLGKSRCRVAVDGTRHDGVGAPGLAATGGIAAALAAIRPLLDRIDGDIPLLGIGAAGAWAAPSAAQELAAALAASTGARVAVASDVVTAHAGALDGGEGVLLIAGTGAAALGVDADGVRLVDGWGPELGDFGSGSWLGREALRAVLRHSAGLSSDTVLTAAIADRVGVASEVPAWLAQPEPLARRLATLAPLVLDAAADGDPVAGEIATEAARLLAASAVAASSRTLEVVLHGGLTDHDWFRSVLVAALQAAPSDSAPRRSVPAAGDALEGASLLARRTDLPHERYVHRAE</sequence>